<evidence type="ECO:0000313" key="3">
    <source>
        <dbReference type="Proteomes" id="UP000198967"/>
    </source>
</evidence>
<protein>
    <submittedName>
        <fullName evidence="2">Uncharacterized protein</fullName>
    </submittedName>
</protein>
<evidence type="ECO:0000256" key="1">
    <source>
        <dbReference type="SAM" id="MobiDB-lite"/>
    </source>
</evidence>
<dbReference type="AlphaFoldDB" id="A0A1G7XAU9"/>
<dbReference type="Proteomes" id="UP000198967">
    <property type="component" value="Unassembled WGS sequence"/>
</dbReference>
<evidence type="ECO:0000313" key="2">
    <source>
        <dbReference type="EMBL" id="SDG81385.1"/>
    </source>
</evidence>
<accession>A0A1G7XAU9</accession>
<feature type="region of interest" description="Disordered" evidence="1">
    <location>
        <begin position="95"/>
        <end position="122"/>
    </location>
</feature>
<sequence length="137" mass="13623">MVLEHHLPLTGGGVGSLPSVTGGRALRGLLTVLLVGVALVLQCTPATPIVVPVAAVAYPNDPTPAPPACPDTHPRHDGLATPVLRVAAATDLTPSPVPDARAVSCGTPTGPRAPVSSSPPDAPGGAVLCTEICVSRR</sequence>
<name>A0A1G7XAU9_PSEOR</name>
<reference evidence="2 3" key="1">
    <citation type="submission" date="2016-10" db="EMBL/GenBank/DDBJ databases">
        <authorList>
            <person name="de Groot N.N."/>
        </authorList>
    </citation>
    <scope>NUCLEOTIDE SEQUENCE [LARGE SCALE GENOMIC DNA]</scope>
    <source>
        <strain evidence="2 3">CGMCC 4.3143</strain>
    </source>
</reference>
<keyword evidence="3" id="KW-1185">Reference proteome</keyword>
<gene>
    <name evidence="2" type="ORF">SAMN05216377_115142</name>
</gene>
<organism evidence="2 3">
    <name type="scientific">Pseudonocardia oroxyli</name>
    <dbReference type="NCBI Taxonomy" id="366584"/>
    <lineage>
        <taxon>Bacteria</taxon>
        <taxon>Bacillati</taxon>
        <taxon>Actinomycetota</taxon>
        <taxon>Actinomycetes</taxon>
        <taxon>Pseudonocardiales</taxon>
        <taxon>Pseudonocardiaceae</taxon>
        <taxon>Pseudonocardia</taxon>
    </lineage>
</organism>
<dbReference type="STRING" id="366584.SAMN05216377_115142"/>
<dbReference type="EMBL" id="FNBE01000015">
    <property type="protein sequence ID" value="SDG81385.1"/>
    <property type="molecule type" value="Genomic_DNA"/>
</dbReference>
<proteinExistence type="predicted"/>